<evidence type="ECO:0000313" key="2">
    <source>
        <dbReference type="EMBL" id="KUJ10349.1"/>
    </source>
</evidence>
<feature type="region of interest" description="Disordered" evidence="1">
    <location>
        <begin position="1"/>
        <end position="72"/>
    </location>
</feature>
<reference evidence="2 3" key="1">
    <citation type="submission" date="2015-10" db="EMBL/GenBank/DDBJ databases">
        <title>Full genome of DAOMC 229536 Phialocephala scopiformis, a fungal endophyte of spruce producing the potent anti-insectan compound rugulosin.</title>
        <authorList>
            <consortium name="DOE Joint Genome Institute"/>
            <person name="Walker A.K."/>
            <person name="Frasz S.L."/>
            <person name="Seifert K.A."/>
            <person name="Miller J.D."/>
            <person name="Mondo S.J."/>
            <person name="Labutti K."/>
            <person name="Lipzen A."/>
            <person name="Dockter R."/>
            <person name="Kennedy M."/>
            <person name="Grigoriev I.V."/>
            <person name="Spatafora J.W."/>
        </authorList>
    </citation>
    <scope>NUCLEOTIDE SEQUENCE [LARGE SCALE GENOMIC DNA]</scope>
    <source>
        <strain evidence="2 3">CBS 120377</strain>
    </source>
</reference>
<feature type="compositionally biased region" description="Acidic residues" evidence="1">
    <location>
        <begin position="53"/>
        <end position="63"/>
    </location>
</feature>
<dbReference type="KEGG" id="psco:LY89DRAFT_740074"/>
<dbReference type="GeneID" id="28830270"/>
<keyword evidence="3" id="KW-1185">Reference proteome</keyword>
<protein>
    <submittedName>
        <fullName evidence="2">Uncharacterized protein</fullName>
    </submittedName>
</protein>
<dbReference type="Proteomes" id="UP000070700">
    <property type="component" value="Unassembled WGS sequence"/>
</dbReference>
<dbReference type="RefSeq" id="XP_018064704.1">
    <property type="nucleotide sequence ID" value="XM_018220544.1"/>
</dbReference>
<accession>A0A132BEB9</accession>
<dbReference type="OrthoDB" id="508139at2759"/>
<dbReference type="InParanoid" id="A0A132BEB9"/>
<evidence type="ECO:0000256" key="1">
    <source>
        <dbReference type="SAM" id="MobiDB-lite"/>
    </source>
</evidence>
<dbReference type="EMBL" id="KQ947429">
    <property type="protein sequence ID" value="KUJ10349.1"/>
    <property type="molecule type" value="Genomic_DNA"/>
</dbReference>
<sequence>MSKRKLDKFEMVESSAEKRTRIAHAGNPPHGSDDDTSSNDEGITSAAASIDIDPADENEDEGPEDRGELEVTEEEYIIPYTMRTSITEEECSEWTQLIHVQAMHKGKEIGRADGRYIDRDQIREYFYDAMDEPSQDTLDLATELFDTRGRLKSELRAGEGSGIWGNEMNTGGLLLLQTIHVEKAW</sequence>
<evidence type="ECO:0000313" key="3">
    <source>
        <dbReference type="Proteomes" id="UP000070700"/>
    </source>
</evidence>
<proteinExistence type="predicted"/>
<gene>
    <name evidence="2" type="ORF">LY89DRAFT_740074</name>
</gene>
<feature type="compositionally biased region" description="Basic and acidic residues" evidence="1">
    <location>
        <begin position="7"/>
        <end position="20"/>
    </location>
</feature>
<dbReference type="AlphaFoldDB" id="A0A132BEB9"/>
<organism evidence="2 3">
    <name type="scientific">Mollisia scopiformis</name>
    <name type="common">Conifer needle endophyte fungus</name>
    <name type="synonym">Phialocephala scopiformis</name>
    <dbReference type="NCBI Taxonomy" id="149040"/>
    <lineage>
        <taxon>Eukaryota</taxon>
        <taxon>Fungi</taxon>
        <taxon>Dikarya</taxon>
        <taxon>Ascomycota</taxon>
        <taxon>Pezizomycotina</taxon>
        <taxon>Leotiomycetes</taxon>
        <taxon>Helotiales</taxon>
        <taxon>Mollisiaceae</taxon>
        <taxon>Mollisia</taxon>
    </lineage>
</organism>
<name>A0A132BEB9_MOLSC</name>